<keyword evidence="3" id="KW-1185">Reference proteome</keyword>
<dbReference type="EMBL" id="JAWDGP010005094">
    <property type="protein sequence ID" value="KAK3759643.1"/>
    <property type="molecule type" value="Genomic_DNA"/>
</dbReference>
<evidence type="ECO:0000313" key="2">
    <source>
        <dbReference type="EMBL" id="KAK3759643.1"/>
    </source>
</evidence>
<proteinExistence type="predicted"/>
<dbReference type="Proteomes" id="UP001283361">
    <property type="component" value="Unassembled WGS sequence"/>
</dbReference>
<reference evidence="2" key="1">
    <citation type="journal article" date="2023" name="G3 (Bethesda)">
        <title>A reference genome for the long-term kleptoplast-retaining sea slug Elysia crispata morphotype clarki.</title>
        <authorList>
            <person name="Eastman K.E."/>
            <person name="Pendleton A.L."/>
            <person name="Shaikh M.A."/>
            <person name="Suttiyut T."/>
            <person name="Ogas R."/>
            <person name="Tomko P."/>
            <person name="Gavelis G."/>
            <person name="Widhalm J.R."/>
            <person name="Wisecaver J.H."/>
        </authorList>
    </citation>
    <scope>NUCLEOTIDE SEQUENCE</scope>
    <source>
        <strain evidence="2">ECLA1</strain>
    </source>
</reference>
<name>A0AAE1D7W6_9GAST</name>
<feature type="signal peptide" evidence="1">
    <location>
        <begin position="1"/>
        <end position="19"/>
    </location>
</feature>
<sequence length="171" mass="18745">MILKLFILNALLGFFGVAAKCKKTFERCADKYGAIKPTSELCSKFRNYMDCLNSGCKLTTDEQRAIQIVTGASSEMKSVKNCDKDSSTTQNPKTDCDGTFDKCKLKVQAKARGGRRGDVCRLAKEHIDCAYTGCTFLGTHKEVINSLSEAELVSLGFDCDLNKGQLSGRKS</sequence>
<evidence type="ECO:0000256" key="1">
    <source>
        <dbReference type="SAM" id="SignalP"/>
    </source>
</evidence>
<comment type="caution">
    <text evidence="2">The sequence shown here is derived from an EMBL/GenBank/DDBJ whole genome shotgun (WGS) entry which is preliminary data.</text>
</comment>
<dbReference type="AlphaFoldDB" id="A0AAE1D7W6"/>
<evidence type="ECO:0000313" key="3">
    <source>
        <dbReference type="Proteomes" id="UP001283361"/>
    </source>
</evidence>
<organism evidence="2 3">
    <name type="scientific">Elysia crispata</name>
    <name type="common">lettuce slug</name>
    <dbReference type="NCBI Taxonomy" id="231223"/>
    <lineage>
        <taxon>Eukaryota</taxon>
        <taxon>Metazoa</taxon>
        <taxon>Spiralia</taxon>
        <taxon>Lophotrochozoa</taxon>
        <taxon>Mollusca</taxon>
        <taxon>Gastropoda</taxon>
        <taxon>Heterobranchia</taxon>
        <taxon>Euthyneura</taxon>
        <taxon>Panpulmonata</taxon>
        <taxon>Sacoglossa</taxon>
        <taxon>Placobranchoidea</taxon>
        <taxon>Plakobranchidae</taxon>
        <taxon>Elysia</taxon>
    </lineage>
</organism>
<protein>
    <submittedName>
        <fullName evidence="2">Uncharacterized protein</fullName>
    </submittedName>
</protein>
<keyword evidence="1" id="KW-0732">Signal</keyword>
<accession>A0AAE1D7W6</accession>
<feature type="chain" id="PRO_5042234808" evidence="1">
    <location>
        <begin position="20"/>
        <end position="171"/>
    </location>
</feature>
<gene>
    <name evidence="2" type="ORF">RRG08_062175</name>
</gene>